<gene>
    <name evidence="4" type="ORF">H9659_14305</name>
</gene>
<feature type="transmembrane region" description="Helical" evidence="2">
    <location>
        <begin position="207"/>
        <end position="240"/>
    </location>
</feature>
<reference evidence="4 5" key="1">
    <citation type="submission" date="2020-08" db="EMBL/GenBank/DDBJ databases">
        <title>A Genomic Blueprint of the Chicken Gut Microbiome.</title>
        <authorList>
            <person name="Gilroy R."/>
            <person name="Ravi A."/>
            <person name="Getino M."/>
            <person name="Pursley I."/>
            <person name="Horton D.L."/>
            <person name="Alikhan N.-F."/>
            <person name="Baker D."/>
            <person name="Gharbi K."/>
            <person name="Hall N."/>
            <person name="Watson M."/>
            <person name="Adriaenssens E.M."/>
            <person name="Foster-Nyarko E."/>
            <person name="Jarju S."/>
            <person name="Secka A."/>
            <person name="Antonio M."/>
            <person name="Oren A."/>
            <person name="Chaudhuri R."/>
            <person name="La Ragione R.M."/>
            <person name="Hildebrand F."/>
            <person name="Pallen M.J."/>
        </authorList>
    </citation>
    <scope>NUCLEOTIDE SEQUENCE [LARGE SCALE GENOMIC DNA]</scope>
    <source>
        <strain evidence="4 5">Sa3CUA8</strain>
    </source>
</reference>
<keyword evidence="2" id="KW-1133">Transmembrane helix</keyword>
<dbReference type="InterPro" id="IPR036457">
    <property type="entry name" value="PPM-type-like_dom_sf"/>
</dbReference>
<accession>A0ABR8PMW4</accession>
<sequence length="806" mass="90621">MKMISSNTERTLGQQVQGMLGSILQRKVHLLTTFLFTIGSFFLSQAVLFDAAVPFFLPVWALAAMRYPKYMLPVFIGGISGSLFVGLGQSIIFILQLLLFNLVIRHSFTRKSVPLTVAGTVIFTQVFWQLIMYAGQPPLHVQLAIGFEALLALLMTVFLFLAFPQVDKLLYTPWRAEQLGAACIVAAMATTGMNNLIIGYISVPGLLLYTAILIAAITGGVLFSTTIAMLIAAITGMAELSFTGMMTVYGMTGFAAGSMKGFGKLGVATGGLFASVFFLLYDLTLPLDETHFVTIGAATLLFLLIPSKRLASVREVLVPEQQDLSEKRQQWLARRLDEQLTDFQQFASFMSTMVNDQFPVQESRQLEQVQETPSACRSCFRYTKCWASQDDSMANLLSEWESTYSATKKAARHRVEEKIRYKCVRHTGLLEELEERGADRLLMGQLQHGRKMLALQLRDMSTHLENMMNEIKEDVTIYRPSEEELGKNLRAQGIDFFQIDILSEEKGAMRIVCSIPERRSTFETDTTVAERLILPVLEEMYQEPFQVEKALMREQPFAHLQLTFTSAVRFSMQYGVMATAGGGSFYAGDAYEVFPIHDGLTAVLLSDGMGQDMNAYYESQKVIRLMRECLDRKMGPETAMHTLHYMMALNGLDDMYATLDLALVDLQDGRLWSWKAGSMSTYIKRGEEFLRVDSKAVPFGFLPSFTVEAKNEELKSGDIIVMMTDGMFNGDVPLEQQEKSLRHMLEVHAELECDALADRIMGEMERKYKTTADDRTVLVMKIDHIVPRWSSVKVRTPSLFRQKVVG</sequence>
<dbReference type="Proteomes" id="UP000659496">
    <property type="component" value="Unassembled WGS sequence"/>
</dbReference>
<feature type="transmembrane region" description="Helical" evidence="2">
    <location>
        <begin position="261"/>
        <end position="281"/>
    </location>
</feature>
<dbReference type="InterPro" id="IPR045768">
    <property type="entry name" value="SpoIIE_N"/>
</dbReference>
<evidence type="ECO:0000313" key="4">
    <source>
        <dbReference type="EMBL" id="MBD7909507.1"/>
    </source>
</evidence>
<feature type="transmembrane region" description="Helical" evidence="2">
    <location>
        <begin position="75"/>
        <end position="100"/>
    </location>
</feature>
<feature type="transmembrane region" description="Helical" evidence="2">
    <location>
        <begin position="112"/>
        <end position="131"/>
    </location>
</feature>
<evidence type="ECO:0000259" key="3">
    <source>
        <dbReference type="SMART" id="SM00331"/>
    </source>
</evidence>
<evidence type="ECO:0000256" key="1">
    <source>
        <dbReference type="ARBA" id="ARBA00022801"/>
    </source>
</evidence>
<feature type="domain" description="PPM-type phosphatase" evidence="3">
    <location>
        <begin position="571"/>
        <end position="782"/>
    </location>
</feature>
<keyword evidence="5" id="KW-1185">Reference proteome</keyword>
<name>A0ABR8PMW4_9BACL</name>
<keyword evidence="1" id="KW-0378">Hydrolase</keyword>
<organism evidence="4 5">
    <name type="scientific">Sporosarcina gallistercoris</name>
    <dbReference type="NCBI Taxonomy" id="2762245"/>
    <lineage>
        <taxon>Bacteria</taxon>
        <taxon>Bacillati</taxon>
        <taxon>Bacillota</taxon>
        <taxon>Bacilli</taxon>
        <taxon>Bacillales</taxon>
        <taxon>Caryophanaceae</taxon>
        <taxon>Sporosarcina</taxon>
    </lineage>
</organism>
<evidence type="ECO:0000313" key="5">
    <source>
        <dbReference type="Proteomes" id="UP000659496"/>
    </source>
</evidence>
<dbReference type="SUPFAM" id="SSF81606">
    <property type="entry name" value="PP2C-like"/>
    <property type="match status" value="1"/>
</dbReference>
<dbReference type="EMBL" id="JACSQY010000014">
    <property type="protein sequence ID" value="MBD7909507.1"/>
    <property type="molecule type" value="Genomic_DNA"/>
</dbReference>
<dbReference type="RefSeq" id="WP_191691788.1">
    <property type="nucleotide sequence ID" value="NZ_JACSQY010000014.1"/>
</dbReference>
<dbReference type="Pfam" id="PF19732">
    <property type="entry name" value="SpoIIE_N"/>
    <property type="match status" value="1"/>
</dbReference>
<keyword evidence="2" id="KW-0472">Membrane</keyword>
<proteinExistence type="predicted"/>
<dbReference type="Gene3D" id="3.60.40.10">
    <property type="entry name" value="PPM-type phosphatase domain"/>
    <property type="match status" value="1"/>
</dbReference>
<keyword evidence="2" id="KW-0812">Transmembrane</keyword>
<dbReference type="Pfam" id="PF07228">
    <property type="entry name" value="SpoIIE"/>
    <property type="match status" value="1"/>
</dbReference>
<dbReference type="PANTHER" id="PTHR43156:SF2">
    <property type="entry name" value="STAGE II SPORULATION PROTEIN E"/>
    <property type="match status" value="1"/>
</dbReference>
<feature type="transmembrane region" description="Helical" evidence="2">
    <location>
        <begin position="143"/>
        <end position="163"/>
    </location>
</feature>
<feature type="transmembrane region" description="Helical" evidence="2">
    <location>
        <begin position="34"/>
        <end position="63"/>
    </location>
</feature>
<dbReference type="PANTHER" id="PTHR43156">
    <property type="entry name" value="STAGE II SPORULATION PROTEIN E-RELATED"/>
    <property type="match status" value="1"/>
</dbReference>
<dbReference type="InterPro" id="IPR001932">
    <property type="entry name" value="PPM-type_phosphatase-like_dom"/>
</dbReference>
<dbReference type="InterPro" id="IPR052016">
    <property type="entry name" value="Bact_Sigma-Reg"/>
</dbReference>
<evidence type="ECO:0000256" key="2">
    <source>
        <dbReference type="SAM" id="Phobius"/>
    </source>
</evidence>
<protein>
    <submittedName>
        <fullName evidence="4">SpoIIE family protein phosphatase</fullName>
    </submittedName>
</protein>
<comment type="caution">
    <text evidence="4">The sequence shown here is derived from an EMBL/GenBank/DDBJ whole genome shotgun (WGS) entry which is preliminary data.</text>
</comment>
<dbReference type="SMART" id="SM00331">
    <property type="entry name" value="PP2C_SIG"/>
    <property type="match status" value="1"/>
</dbReference>